<dbReference type="SUPFAM" id="SSF53448">
    <property type="entry name" value="Nucleotide-diphospho-sugar transferases"/>
    <property type="match status" value="1"/>
</dbReference>
<protein>
    <submittedName>
        <fullName evidence="4">dTDP-glucose pyrophosphorylase</fullName>
    </submittedName>
</protein>
<dbReference type="Gene3D" id="3.90.550.10">
    <property type="entry name" value="Spore Coat Polysaccharide Biosynthesis Protein SpsA, Chain A"/>
    <property type="match status" value="1"/>
</dbReference>
<dbReference type="InterPro" id="IPR029044">
    <property type="entry name" value="Nucleotide-diphossugar_trans"/>
</dbReference>
<dbReference type="InterPro" id="IPR050065">
    <property type="entry name" value="GlmU-like"/>
</dbReference>
<keyword evidence="1" id="KW-0808">Transferase</keyword>
<reference evidence="4 5" key="1">
    <citation type="submission" date="2018-05" db="EMBL/GenBank/DDBJ databases">
        <title>Genomic Encyclopedia of Archaeal and Bacterial Type Strains, Phase II (KMG-II): from individual species to whole genera.</title>
        <authorList>
            <person name="Goeker M."/>
        </authorList>
    </citation>
    <scope>NUCLEOTIDE SEQUENCE [LARGE SCALE GENOMIC DNA]</scope>
    <source>
        <strain evidence="4 5">DSM 22637</strain>
    </source>
</reference>
<accession>A0A316DQV1</accession>
<gene>
    <name evidence="4" type="ORF">LX78_01178</name>
</gene>
<keyword evidence="5" id="KW-1185">Reference proteome</keyword>
<dbReference type="Proteomes" id="UP000245430">
    <property type="component" value="Unassembled WGS sequence"/>
</dbReference>
<dbReference type="GO" id="GO:0016779">
    <property type="term" value="F:nucleotidyltransferase activity"/>
    <property type="evidence" value="ECO:0007669"/>
    <property type="project" value="UniProtKB-KW"/>
</dbReference>
<name>A0A316DQV1_9FLAO</name>
<comment type="caution">
    <text evidence="4">The sequence shown here is derived from an EMBL/GenBank/DDBJ whole genome shotgun (WGS) entry which is preliminary data.</text>
</comment>
<evidence type="ECO:0000313" key="5">
    <source>
        <dbReference type="Proteomes" id="UP000245430"/>
    </source>
</evidence>
<evidence type="ECO:0000259" key="3">
    <source>
        <dbReference type="Pfam" id="PF00483"/>
    </source>
</evidence>
<keyword evidence="2" id="KW-0548">Nucleotidyltransferase</keyword>
<feature type="domain" description="Nucleotidyl transferase" evidence="3">
    <location>
        <begin position="4"/>
        <end position="196"/>
    </location>
</feature>
<dbReference type="Pfam" id="PF00483">
    <property type="entry name" value="NTP_transferase"/>
    <property type="match status" value="1"/>
</dbReference>
<dbReference type="AlphaFoldDB" id="A0A316DQV1"/>
<proteinExistence type="predicted"/>
<organism evidence="4 5">
    <name type="scientific">Xanthomarina spongicola</name>
    <dbReference type="NCBI Taxonomy" id="570520"/>
    <lineage>
        <taxon>Bacteria</taxon>
        <taxon>Pseudomonadati</taxon>
        <taxon>Bacteroidota</taxon>
        <taxon>Flavobacteriia</taxon>
        <taxon>Flavobacteriales</taxon>
        <taxon>Flavobacteriaceae</taxon>
        <taxon>Xanthomarina</taxon>
    </lineage>
</organism>
<sequence length="271" mass="31308">MAAGMGSRFGSLKQIHAVVSNYAIIDYSIYDALQAGFNHIVIIVREDILAVFKERYENKLSRNIQVDFVLQNTKKLPKRKKPWGTGHALLSLKNTINNNFALINADDFYGQNAFKLMHDALYKSTNNSNYFIGYQLKNTLSDFGTVSRGECILNKNNELISIKERTNISKEDLKMPLDTIVSMNFWGFTPEVFKITDALFKTFLEENNHSETAEFYIPQVVDYMIKEQISTFIMLESNSKWFGVTYKEDETIVKKQLLKLISEGFYPKKLW</sequence>
<dbReference type="InterPro" id="IPR005835">
    <property type="entry name" value="NTP_transferase_dom"/>
</dbReference>
<dbReference type="PANTHER" id="PTHR43584">
    <property type="entry name" value="NUCLEOTIDYL TRANSFERASE"/>
    <property type="match status" value="1"/>
</dbReference>
<evidence type="ECO:0000256" key="2">
    <source>
        <dbReference type="ARBA" id="ARBA00022695"/>
    </source>
</evidence>
<evidence type="ECO:0000256" key="1">
    <source>
        <dbReference type="ARBA" id="ARBA00022679"/>
    </source>
</evidence>
<dbReference type="EMBL" id="QGGP01000002">
    <property type="protein sequence ID" value="PWK19828.1"/>
    <property type="molecule type" value="Genomic_DNA"/>
</dbReference>
<dbReference type="PANTHER" id="PTHR43584:SF8">
    <property type="entry name" value="N-ACETYLMURAMATE ALPHA-1-PHOSPHATE URIDYLYLTRANSFERASE"/>
    <property type="match status" value="1"/>
</dbReference>
<evidence type="ECO:0000313" key="4">
    <source>
        <dbReference type="EMBL" id="PWK19828.1"/>
    </source>
</evidence>